<proteinExistence type="predicted"/>
<protein>
    <submittedName>
        <fullName evidence="1">Uncharacterized protein</fullName>
    </submittedName>
</protein>
<comment type="caution">
    <text evidence="1">The sequence shown here is derived from an EMBL/GenBank/DDBJ whole genome shotgun (WGS) entry which is preliminary data.</text>
</comment>
<name>X1RJD4_9ZZZZ</name>
<reference evidence="1" key="1">
    <citation type="journal article" date="2014" name="Front. Microbiol.">
        <title>High frequency of phylogenetically diverse reductive dehalogenase-homologous genes in deep subseafloor sedimentary metagenomes.</title>
        <authorList>
            <person name="Kawai M."/>
            <person name="Futagami T."/>
            <person name="Toyoda A."/>
            <person name="Takaki Y."/>
            <person name="Nishi S."/>
            <person name="Hori S."/>
            <person name="Arai W."/>
            <person name="Tsubouchi T."/>
            <person name="Morono Y."/>
            <person name="Uchiyama I."/>
            <person name="Ito T."/>
            <person name="Fujiyama A."/>
            <person name="Inagaki F."/>
            <person name="Takami H."/>
        </authorList>
    </citation>
    <scope>NUCLEOTIDE SEQUENCE</scope>
    <source>
        <strain evidence="1">Expedition CK06-06</strain>
    </source>
</reference>
<dbReference type="AlphaFoldDB" id="X1RJD4"/>
<evidence type="ECO:0000313" key="1">
    <source>
        <dbReference type="EMBL" id="GAI55669.1"/>
    </source>
</evidence>
<sequence>GMTLFWPTFHTDFARFSERGYQGREVGKMKRHN</sequence>
<organism evidence="1">
    <name type="scientific">marine sediment metagenome</name>
    <dbReference type="NCBI Taxonomy" id="412755"/>
    <lineage>
        <taxon>unclassified sequences</taxon>
        <taxon>metagenomes</taxon>
        <taxon>ecological metagenomes</taxon>
    </lineage>
</organism>
<dbReference type="EMBL" id="BARV01040610">
    <property type="protein sequence ID" value="GAI55669.1"/>
    <property type="molecule type" value="Genomic_DNA"/>
</dbReference>
<gene>
    <name evidence="1" type="ORF">S06H3_61817</name>
</gene>
<feature type="non-terminal residue" evidence="1">
    <location>
        <position position="1"/>
    </location>
</feature>
<accession>X1RJD4</accession>